<comment type="similarity">
    <text evidence="2">In the central section; belongs to the CRISPR-associated helicase Cas3 family.</text>
</comment>
<gene>
    <name evidence="12" type="ORF">SAMN05428963_10160</name>
</gene>
<accession>A0A1T4L5L3</accession>
<dbReference type="NCBIfam" id="TIGR01587">
    <property type="entry name" value="cas3_core"/>
    <property type="match status" value="1"/>
</dbReference>
<dbReference type="SUPFAM" id="SSF109604">
    <property type="entry name" value="HD-domain/PDEase-like"/>
    <property type="match status" value="1"/>
</dbReference>
<reference evidence="12 13" key="1">
    <citation type="submission" date="2017-02" db="EMBL/GenBank/DDBJ databases">
        <authorList>
            <person name="Peterson S.W."/>
        </authorList>
    </citation>
    <scope>NUCLEOTIDE SEQUENCE [LARGE SCALE GENOMIC DNA]</scope>
    <source>
        <strain evidence="12 13">USBA 369</strain>
    </source>
</reference>
<evidence type="ECO:0000256" key="5">
    <source>
        <dbReference type="ARBA" id="ARBA00022741"/>
    </source>
</evidence>
<dbReference type="InterPro" id="IPR006674">
    <property type="entry name" value="HD_domain"/>
</dbReference>
<dbReference type="InterPro" id="IPR006474">
    <property type="entry name" value="Helicase_Cas3_CRISPR-ass_core"/>
</dbReference>
<feature type="domain" description="Helicase ATP-binding" evidence="10">
    <location>
        <begin position="238"/>
        <end position="413"/>
    </location>
</feature>
<comment type="similarity">
    <text evidence="1">In the N-terminal section; belongs to the CRISPR-associated nuclease Cas3-HD family.</text>
</comment>
<dbReference type="Pfam" id="PF00270">
    <property type="entry name" value="DEAD"/>
    <property type="match status" value="1"/>
</dbReference>
<dbReference type="Pfam" id="PF01966">
    <property type="entry name" value="HD"/>
    <property type="match status" value="1"/>
</dbReference>
<dbReference type="GO" id="GO:0004386">
    <property type="term" value="F:helicase activity"/>
    <property type="evidence" value="ECO:0007669"/>
    <property type="project" value="UniProtKB-KW"/>
</dbReference>
<organism evidence="12 13">
    <name type="scientific">Consotaella salsifontis</name>
    <dbReference type="NCBI Taxonomy" id="1365950"/>
    <lineage>
        <taxon>Bacteria</taxon>
        <taxon>Pseudomonadati</taxon>
        <taxon>Pseudomonadota</taxon>
        <taxon>Alphaproteobacteria</taxon>
        <taxon>Hyphomicrobiales</taxon>
        <taxon>Aurantimonadaceae</taxon>
        <taxon>Consotaella</taxon>
    </lineage>
</organism>
<evidence type="ECO:0000256" key="1">
    <source>
        <dbReference type="ARBA" id="ARBA00006847"/>
    </source>
</evidence>
<evidence type="ECO:0000313" key="13">
    <source>
        <dbReference type="Proteomes" id="UP000190135"/>
    </source>
</evidence>
<dbReference type="PROSITE" id="PS51643">
    <property type="entry name" value="HD_CAS3"/>
    <property type="match status" value="1"/>
</dbReference>
<dbReference type="EMBL" id="FUXL01000001">
    <property type="protein sequence ID" value="SJZ49918.1"/>
    <property type="molecule type" value="Genomic_DNA"/>
</dbReference>
<proteinExistence type="inferred from homology"/>
<dbReference type="CDD" id="cd17930">
    <property type="entry name" value="DEXHc_cas3"/>
    <property type="match status" value="1"/>
</dbReference>
<dbReference type="RefSeq" id="WP_078706394.1">
    <property type="nucleotide sequence ID" value="NZ_FUXL01000001.1"/>
</dbReference>
<dbReference type="STRING" id="1365950.SAMN05428963_10160"/>
<evidence type="ECO:0000259" key="11">
    <source>
        <dbReference type="PROSITE" id="PS51643"/>
    </source>
</evidence>
<dbReference type="InterPro" id="IPR006483">
    <property type="entry name" value="CRISPR-assoc_Cas3_HD"/>
</dbReference>
<dbReference type="Gene3D" id="3.40.50.300">
    <property type="entry name" value="P-loop containing nucleotide triphosphate hydrolases"/>
    <property type="match status" value="2"/>
</dbReference>
<dbReference type="SUPFAM" id="SSF52540">
    <property type="entry name" value="P-loop containing nucleoside triphosphate hydrolases"/>
    <property type="match status" value="1"/>
</dbReference>
<dbReference type="InterPro" id="IPR054712">
    <property type="entry name" value="Cas3-like_dom"/>
</dbReference>
<evidence type="ECO:0000256" key="7">
    <source>
        <dbReference type="ARBA" id="ARBA00022806"/>
    </source>
</evidence>
<dbReference type="GO" id="GO:0016787">
    <property type="term" value="F:hydrolase activity"/>
    <property type="evidence" value="ECO:0007669"/>
    <property type="project" value="UniProtKB-KW"/>
</dbReference>
<evidence type="ECO:0000256" key="8">
    <source>
        <dbReference type="ARBA" id="ARBA00022840"/>
    </source>
</evidence>
<dbReference type="AlphaFoldDB" id="A0A1T4L5L3"/>
<protein>
    <submittedName>
        <fullName evidence="12">CRISPR-associated helicase, Cas3 family</fullName>
    </submittedName>
</protein>
<dbReference type="Proteomes" id="UP000190135">
    <property type="component" value="Unassembled WGS sequence"/>
</dbReference>
<evidence type="ECO:0000256" key="6">
    <source>
        <dbReference type="ARBA" id="ARBA00022801"/>
    </source>
</evidence>
<dbReference type="GO" id="GO:0005524">
    <property type="term" value="F:ATP binding"/>
    <property type="evidence" value="ECO:0007669"/>
    <property type="project" value="UniProtKB-KW"/>
</dbReference>
<dbReference type="Gene3D" id="1.10.3210.30">
    <property type="match status" value="1"/>
</dbReference>
<dbReference type="GO" id="GO:0046872">
    <property type="term" value="F:metal ion binding"/>
    <property type="evidence" value="ECO:0007669"/>
    <property type="project" value="UniProtKB-KW"/>
</dbReference>
<keyword evidence="5" id="KW-0547">Nucleotide-binding</keyword>
<evidence type="ECO:0000256" key="2">
    <source>
        <dbReference type="ARBA" id="ARBA00009046"/>
    </source>
</evidence>
<dbReference type="CDD" id="cd09641">
    <property type="entry name" value="Cas3''_I"/>
    <property type="match status" value="1"/>
</dbReference>
<keyword evidence="13" id="KW-1185">Reference proteome</keyword>
<keyword evidence="6" id="KW-0378">Hydrolase</keyword>
<dbReference type="GO" id="GO:0003676">
    <property type="term" value="F:nucleic acid binding"/>
    <property type="evidence" value="ECO:0007669"/>
    <property type="project" value="InterPro"/>
</dbReference>
<dbReference type="InterPro" id="IPR027417">
    <property type="entry name" value="P-loop_NTPase"/>
</dbReference>
<dbReference type="PROSITE" id="PS51192">
    <property type="entry name" value="HELICASE_ATP_BIND_1"/>
    <property type="match status" value="1"/>
</dbReference>
<dbReference type="GO" id="GO:0004518">
    <property type="term" value="F:nuclease activity"/>
    <property type="evidence" value="ECO:0007669"/>
    <property type="project" value="UniProtKB-KW"/>
</dbReference>
<dbReference type="InterPro" id="IPR014001">
    <property type="entry name" value="Helicase_ATP-bd"/>
</dbReference>
<dbReference type="GO" id="GO:0051607">
    <property type="term" value="P:defense response to virus"/>
    <property type="evidence" value="ECO:0007669"/>
    <property type="project" value="UniProtKB-KW"/>
</dbReference>
<sequence>MFYAHSNKSDDRSDWEPLADHLNRVADLARRFGAPLKIAAAARLAGLLHDIGKYHPAFQARLNGARDRVDHSTAGAAAIMRVARTSDERAIAWLIAQGIAGHHAGLPDRNGADLANLCARLDGFDFGRLGGDWSDFVPDTLQEIGFGLDWRSPKHEAANRLAMLGRMIFSCLVDADFLETERYYVERGERAKDRDWPSLAECLPSFQAGFQAKIDGFGEPKSEMARHRAAILSTVRERAVSLEPGLFTLDVPTGGGKTLASLGFALDHAATWGHRRIIYGIPFTSIVDQTAEVFREVLGAEAILEHHSAVEDEQPERDVKKADTDEFGRDKMRLAMENWAAPVVITTHVQLFESLFAARTSRARKLHNIAGSVIVLDEAQVLPKPLLAPTVRAIDALARDWGCSIVLCTATQPAFDARRFDTHKLGRRHPLALDLEGRELAPDPDTLHRTFVRNRLIQAGEMDDDALVSALKDEPQALVIVNSRAHALALFRLAQAEKLDGLVHLTTRQCAAHRKAILKDVRARLKPADEGGGQPCRLIATSLIEAGVDVDFPKAWRAEAGLDQIVQAAGRVNREMRRPPETSTVTVFRPKESKPPREIKALAEAMARTVQQHDDLFSREAIQTYFDEVYWQTGVEGLDAAPLRDLRDGETRGILTQMSYTKVQGVDIAYRTIAERYRMIETGMLPVIVVLDDVAKGAVDKLSLANIPSGALARALQPYIVQVPPRARALLVANQHVAFAAQDIRGDQFAVLKTPSLYDEKVGLVWENADYAAIEGLVI</sequence>
<keyword evidence="4" id="KW-0479">Metal-binding</keyword>
<dbReference type="InterPro" id="IPR011545">
    <property type="entry name" value="DEAD/DEAH_box_helicase_dom"/>
</dbReference>
<keyword evidence="3" id="KW-0540">Nuclease</keyword>
<evidence type="ECO:0000256" key="3">
    <source>
        <dbReference type="ARBA" id="ARBA00022722"/>
    </source>
</evidence>
<dbReference type="InterPro" id="IPR038257">
    <property type="entry name" value="CRISPR-assoc_Cas3_HD_sf"/>
</dbReference>
<name>A0A1T4L5L3_9HYPH</name>
<dbReference type="NCBIfam" id="TIGR01596">
    <property type="entry name" value="cas3_HD"/>
    <property type="match status" value="1"/>
</dbReference>
<dbReference type="OrthoDB" id="9810236at2"/>
<feature type="domain" description="HD Cas3-type" evidence="11">
    <location>
        <begin position="11"/>
        <end position="178"/>
    </location>
</feature>
<evidence type="ECO:0000256" key="4">
    <source>
        <dbReference type="ARBA" id="ARBA00022723"/>
    </source>
</evidence>
<keyword evidence="9" id="KW-0051">Antiviral defense</keyword>
<dbReference type="Pfam" id="PF22590">
    <property type="entry name" value="Cas3-like_C_2"/>
    <property type="match status" value="1"/>
</dbReference>
<evidence type="ECO:0000313" key="12">
    <source>
        <dbReference type="EMBL" id="SJZ49918.1"/>
    </source>
</evidence>
<evidence type="ECO:0000259" key="10">
    <source>
        <dbReference type="PROSITE" id="PS51192"/>
    </source>
</evidence>
<keyword evidence="8" id="KW-0067">ATP-binding</keyword>
<keyword evidence="7" id="KW-0347">Helicase</keyword>
<evidence type="ECO:0000256" key="9">
    <source>
        <dbReference type="ARBA" id="ARBA00023118"/>
    </source>
</evidence>